<proteinExistence type="predicted"/>
<feature type="compositionally biased region" description="Polar residues" evidence="1">
    <location>
        <begin position="1"/>
        <end position="17"/>
    </location>
</feature>
<evidence type="ECO:0000256" key="1">
    <source>
        <dbReference type="SAM" id="MobiDB-lite"/>
    </source>
</evidence>
<comment type="caution">
    <text evidence="2">The sequence shown here is derived from an EMBL/GenBank/DDBJ whole genome shotgun (WGS) entry which is preliminary data.</text>
</comment>
<evidence type="ECO:0000313" key="3">
    <source>
        <dbReference type="Proteomes" id="UP001576776"/>
    </source>
</evidence>
<accession>A0ABV4YEU6</accession>
<gene>
    <name evidence="2" type="ORF">ACE1B6_14085</name>
</gene>
<organism evidence="2 3">
    <name type="scientific">Floridaenema fluviatile BLCC-F154</name>
    <dbReference type="NCBI Taxonomy" id="3153640"/>
    <lineage>
        <taxon>Bacteria</taxon>
        <taxon>Bacillati</taxon>
        <taxon>Cyanobacteriota</taxon>
        <taxon>Cyanophyceae</taxon>
        <taxon>Oscillatoriophycideae</taxon>
        <taxon>Aerosakkonematales</taxon>
        <taxon>Aerosakkonemataceae</taxon>
        <taxon>Floridanema</taxon>
        <taxon>Floridanema fluviatile</taxon>
    </lineage>
</organism>
<protein>
    <submittedName>
        <fullName evidence="2">Uncharacterized protein</fullName>
    </submittedName>
</protein>
<name>A0ABV4YEU6_9CYAN</name>
<evidence type="ECO:0000313" key="2">
    <source>
        <dbReference type="EMBL" id="MFB2936375.1"/>
    </source>
</evidence>
<dbReference type="Proteomes" id="UP001576776">
    <property type="component" value="Unassembled WGS sequence"/>
</dbReference>
<dbReference type="EMBL" id="JBHFNS010000057">
    <property type="protein sequence ID" value="MFB2936375.1"/>
    <property type="molecule type" value="Genomic_DNA"/>
</dbReference>
<sequence>MNQEKNQSSSQSPTDTNPEMDRTPQYYQPESGYRTDAEEEELRPSSPLNPRVADKSQQATEEA</sequence>
<keyword evidence="3" id="KW-1185">Reference proteome</keyword>
<reference evidence="2 3" key="1">
    <citation type="submission" date="2024-09" db="EMBL/GenBank/DDBJ databases">
        <title>Floridaenema gen nov. (Aerosakkonemataceae, Aerosakkonematales ord. nov., Cyanobacteria) from benthic tropical and subtropical fresh waters, with the description of four new species.</title>
        <authorList>
            <person name="Moretto J.A."/>
            <person name="Berthold D.E."/>
            <person name="Lefler F.W."/>
            <person name="Huang I.-S."/>
            <person name="Laughinghouse H. IV."/>
        </authorList>
    </citation>
    <scope>NUCLEOTIDE SEQUENCE [LARGE SCALE GENOMIC DNA]</scope>
    <source>
        <strain evidence="2 3">BLCC-F154</strain>
    </source>
</reference>
<feature type="region of interest" description="Disordered" evidence="1">
    <location>
        <begin position="1"/>
        <end position="63"/>
    </location>
</feature>
<dbReference type="RefSeq" id="WP_413257868.1">
    <property type="nucleotide sequence ID" value="NZ_JBHFNS010000057.1"/>
</dbReference>